<protein>
    <submittedName>
        <fullName evidence="1">Uncharacterized protein</fullName>
    </submittedName>
</protein>
<sequence>MQGRTVGRRYTEGDTGRVMRRWEQGEQRDQVVQSCSLSRQINSSIAGVTHLFLW</sequence>
<organism evidence="1">
    <name type="scientific">uncultured Anaerotruncus sp</name>
    <dbReference type="NCBI Taxonomy" id="905011"/>
    <lineage>
        <taxon>Bacteria</taxon>
        <taxon>Bacillati</taxon>
        <taxon>Bacillota</taxon>
        <taxon>Clostridia</taxon>
        <taxon>Eubacteriales</taxon>
        <taxon>Oscillospiraceae</taxon>
        <taxon>Anaerotruncus</taxon>
        <taxon>environmental samples</taxon>
    </lineage>
</organism>
<dbReference type="EMBL" id="FMHG01000001">
    <property type="protein sequence ID" value="SCJ67387.1"/>
    <property type="molecule type" value="Genomic_DNA"/>
</dbReference>
<dbReference type="AlphaFoldDB" id="A0A1C6IBU9"/>
<accession>A0A1C6IBU9</accession>
<name>A0A1C6IBU9_9FIRM</name>
<evidence type="ECO:0000313" key="1">
    <source>
        <dbReference type="EMBL" id="SCJ67387.1"/>
    </source>
</evidence>
<reference evidence="1" key="1">
    <citation type="submission" date="2015-09" db="EMBL/GenBank/DDBJ databases">
        <authorList>
            <consortium name="Pathogen Informatics"/>
        </authorList>
    </citation>
    <scope>NUCLEOTIDE SEQUENCE</scope>
    <source>
        <strain evidence="1">2789STDY5834896</strain>
    </source>
</reference>
<gene>
    <name evidence="1" type="ORF">SAMEA3545359_01365</name>
</gene>
<proteinExistence type="predicted"/>